<dbReference type="Proteomes" id="UP000814033">
    <property type="component" value="Unassembled WGS sequence"/>
</dbReference>
<sequence>MRFVSFTALATLAVLASFVHTLPMPVDERTIEELNVRQCPWLKRSPCTKEENN</sequence>
<dbReference type="EMBL" id="MU276093">
    <property type="protein sequence ID" value="KAI0041933.1"/>
    <property type="molecule type" value="Genomic_DNA"/>
</dbReference>
<organism evidence="1 2">
    <name type="scientific">Auriscalpium vulgare</name>
    <dbReference type="NCBI Taxonomy" id="40419"/>
    <lineage>
        <taxon>Eukaryota</taxon>
        <taxon>Fungi</taxon>
        <taxon>Dikarya</taxon>
        <taxon>Basidiomycota</taxon>
        <taxon>Agaricomycotina</taxon>
        <taxon>Agaricomycetes</taxon>
        <taxon>Russulales</taxon>
        <taxon>Auriscalpiaceae</taxon>
        <taxon>Auriscalpium</taxon>
    </lineage>
</organism>
<protein>
    <submittedName>
        <fullName evidence="1">Uncharacterized protein</fullName>
    </submittedName>
</protein>
<name>A0ACB8RE90_9AGAM</name>
<evidence type="ECO:0000313" key="1">
    <source>
        <dbReference type="EMBL" id="KAI0041933.1"/>
    </source>
</evidence>
<keyword evidence="2" id="KW-1185">Reference proteome</keyword>
<accession>A0ACB8RE90</accession>
<proteinExistence type="predicted"/>
<reference evidence="1" key="2">
    <citation type="journal article" date="2022" name="New Phytol.">
        <title>Evolutionary transition to the ectomycorrhizal habit in the genomes of a hyperdiverse lineage of mushroom-forming fungi.</title>
        <authorList>
            <person name="Looney B."/>
            <person name="Miyauchi S."/>
            <person name="Morin E."/>
            <person name="Drula E."/>
            <person name="Courty P.E."/>
            <person name="Kohler A."/>
            <person name="Kuo A."/>
            <person name="LaButti K."/>
            <person name="Pangilinan J."/>
            <person name="Lipzen A."/>
            <person name="Riley R."/>
            <person name="Andreopoulos W."/>
            <person name="He G."/>
            <person name="Johnson J."/>
            <person name="Nolan M."/>
            <person name="Tritt A."/>
            <person name="Barry K.W."/>
            <person name="Grigoriev I.V."/>
            <person name="Nagy L.G."/>
            <person name="Hibbett D."/>
            <person name="Henrissat B."/>
            <person name="Matheny P.B."/>
            <person name="Labbe J."/>
            <person name="Martin F.M."/>
        </authorList>
    </citation>
    <scope>NUCLEOTIDE SEQUENCE</scope>
    <source>
        <strain evidence="1">FP105234-sp</strain>
    </source>
</reference>
<evidence type="ECO:0000313" key="2">
    <source>
        <dbReference type="Proteomes" id="UP000814033"/>
    </source>
</evidence>
<reference evidence="1" key="1">
    <citation type="submission" date="2021-02" db="EMBL/GenBank/DDBJ databases">
        <authorList>
            <consortium name="DOE Joint Genome Institute"/>
            <person name="Ahrendt S."/>
            <person name="Looney B.P."/>
            <person name="Miyauchi S."/>
            <person name="Morin E."/>
            <person name="Drula E."/>
            <person name="Courty P.E."/>
            <person name="Chicoki N."/>
            <person name="Fauchery L."/>
            <person name="Kohler A."/>
            <person name="Kuo A."/>
            <person name="Labutti K."/>
            <person name="Pangilinan J."/>
            <person name="Lipzen A."/>
            <person name="Riley R."/>
            <person name="Andreopoulos W."/>
            <person name="He G."/>
            <person name="Johnson J."/>
            <person name="Barry K.W."/>
            <person name="Grigoriev I.V."/>
            <person name="Nagy L."/>
            <person name="Hibbett D."/>
            <person name="Henrissat B."/>
            <person name="Matheny P.B."/>
            <person name="Labbe J."/>
            <person name="Martin F."/>
        </authorList>
    </citation>
    <scope>NUCLEOTIDE SEQUENCE</scope>
    <source>
        <strain evidence="1">FP105234-sp</strain>
    </source>
</reference>
<gene>
    <name evidence="1" type="ORF">FA95DRAFT_1610610</name>
</gene>
<comment type="caution">
    <text evidence="1">The sequence shown here is derived from an EMBL/GenBank/DDBJ whole genome shotgun (WGS) entry which is preliminary data.</text>
</comment>